<evidence type="ECO:0000313" key="1">
    <source>
        <dbReference type="EMBL" id="CUW16636.1"/>
    </source>
</evidence>
<evidence type="ECO:0000313" key="2">
    <source>
        <dbReference type="EMBL" id="MBZ5961675.1"/>
    </source>
</evidence>
<name>A0A9Q3SVG4_9LACO</name>
<reference evidence="2" key="2">
    <citation type="submission" date="2021-05" db="EMBL/GenBank/DDBJ databases">
        <title>Pangenome of Leuconostoc gelidum warrants species status for Leuconostoc gelidum subsp. gasicomitatum.</title>
        <authorList>
            <person name="Johansson P."/>
            <person name="Sade E."/>
            <person name="Hultman J."/>
            <person name="Auvinen P."/>
            <person name="Bjorkroth J."/>
        </authorList>
    </citation>
    <scope>NUCLEOTIDE SEQUENCE</scope>
    <source>
        <strain evidence="2">A.21.4</strain>
    </source>
</reference>
<dbReference type="Pfam" id="PF10704">
    <property type="entry name" value="DUF2508"/>
    <property type="match status" value="1"/>
</dbReference>
<protein>
    <submittedName>
        <fullName evidence="2">YaaL family protein</fullName>
    </submittedName>
</protein>
<evidence type="ECO:0000313" key="3">
    <source>
        <dbReference type="Proteomes" id="UP000199271"/>
    </source>
</evidence>
<dbReference type="OMA" id="AKIDWDT"/>
<dbReference type="AlphaFoldDB" id="A0A9Q3SVG4"/>
<gene>
    <name evidence="1" type="ORF">C122C_1513</name>
    <name evidence="2" type="ORF">KIJ12_00585</name>
</gene>
<dbReference type="RefSeq" id="WP_010016434.1">
    <property type="nucleotide sequence ID" value="NZ_BPKT01000001.1"/>
</dbReference>
<proteinExistence type="predicted"/>
<dbReference type="InterPro" id="IPR019644">
    <property type="entry name" value="DUF2508"/>
</dbReference>
<sequence>MIFGKKKRDLRHEYDQALVFQVDKAKIDWDMAKNSEEALLDGQVNVRLIQSQTALNKAKFNYLYREARRRKTVGHMQTHVLKTDRNQF</sequence>
<reference evidence="1 3" key="1">
    <citation type="submission" date="2015-12" db="EMBL/GenBank/DDBJ databases">
        <authorList>
            <person name="Andreevskaya M."/>
        </authorList>
    </citation>
    <scope>NUCLEOTIDE SEQUENCE [LARGE SCALE GENOMIC DNA]</scope>
    <source>
        <strain evidence="1 3">C122c</strain>
    </source>
</reference>
<comment type="caution">
    <text evidence="2">The sequence shown here is derived from an EMBL/GenBank/DDBJ whole genome shotgun (WGS) entry which is preliminary data.</text>
</comment>
<keyword evidence="3" id="KW-1185">Reference proteome</keyword>
<organism evidence="2 4">
    <name type="scientific">Leuconostoc gasicomitatum</name>
    <dbReference type="NCBI Taxonomy" id="115778"/>
    <lineage>
        <taxon>Bacteria</taxon>
        <taxon>Bacillati</taxon>
        <taxon>Bacillota</taxon>
        <taxon>Bacilli</taxon>
        <taxon>Lactobacillales</taxon>
        <taxon>Lactobacillaceae</taxon>
        <taxon>Leuconostoc</taxon>
        <taxon>Leuconostoc gelidum group</taxon>
    </lineage>
</organism>
<dbReference type="EMBL" id="FBSY01000017">
    <property type="protein sequence ID" value="CUW16636.1"/>
    <property type="molecule type" value="Genomic_DNA"/>
</dbReference>
<evidence type="ECO:0000313" key="4">
    <source>
        <dbReference type="Proteomes" id="UP000752647"/>
    </source>
</evidence>
<dbReference type="Proteomes" id="UP000752647">
    <property type="component" value="Unassembled WGS sequence"/>
</dbReference>
<accession>A0A9Q3SVG4</accession>
<dbReference type="Proteomes" id="UP000199271">
    <property type="component" value="Unassembled WGS sequence"/>
</dbReference>
<dbReference type="EMBL" id="JAHBFI010000001">
    <property type="protein sequence ID" value="MBZ5961675.1"/>
    <property type="molecule type" value="Genomic_DNA"/>
</dbReference>
<dbReference type="GeneID" id="61037029"/>